<sequence length="167" mass="18862">MKVKELLNSDIKELVHGLKRAADLRDFKRKTFLQRSEVLNEIQKYRSNKKVDNIESASRGGSVGSRNLHHAKLPQTITAKVFRGPYEWQLFWVKFKVVANNSAACNHLTSGELSDILGTASTAWSGPGMEKGKTVTSRPLCSLHYKKFKYIQQKESPKTESKLTAEP</sequence>
<dbReference type="EMBL" id="JAWDGP010001464">
    <property type="protein sequence ID" value="KAK3791634.1"/>
    <property type="molecule type" value="Genomic_DNA"/>
</dbReference>
<reference evidence="1" key="1">
    <citation type="journal article" date="2023" name="G3 (Bethesda)">
        <title>A reference genome for the long-term kleptoplast-retaining sea slug Elysia crispata morphotype clarki.</title>
        <authorList>
            <person name="Eastman K.E."/>
            <person name="Pendleton A.L."/>
            <person name="Shaikh M.A."/>
            <person name="Suttiyut T."/>
            <person name="Ogas R."/>
            <person name="Tomko P."/>
            <person name="Gavelis G."/>
            <person name="Widhalm J.R."/>
            <person name="Wisecaver J.H."/>
        </authorList>
    </citation>
    <scope>NUCLEOTIDE SEQUENCE</scope>
    <source>
        <strain evidence="1">ECLA1</strain>
    </source>
</reference>
<comment type="caution">
    <text evidence="1">The sequence shown here is derived from an EMBL/GenBank/DDBJ whole genome shotgun (WGS) entry which is preliminary data.</text>
</comment>
<dbReference type="Proteomes" id="UP001283361">
    <property type="component" value="Unassembled WGS sequence"/>
</dbReference>
<accession>A0AAE1APM9</accession>
<gene>
    <name evidence="1" type="ORF">RRG08_058016</name>
</gene>
<dbReference type="AlphaFoldDB" id="A0AAE1APM9"/>
<name>A0AAE1APM9_9GAST</name>
<evidence type="ECO:0000313" key="2">
    <source>
        <dbReference type="Proteomes" id="UP001283361"/>
    </source>
</evidence>
<organism evidence="1 2">
    <name type="scientific">Elysia crispata</name>
    <name type="common">lettuce slug</name>
    <dbReference type="NCBI Taxonomy" id="231223"/>
    <lineage>
        <taxon>Eukaryota</taxon>
        <taxon>Metazoa</taxon>
        <taxon>Spiralia</taxon>
        <taxon>Lophotrochozoa</taxon>
        <taxon>Mollusca</taxon>
        <taxon>Gastropoda</taxon>
        <taxon>Heterobranchia</taxon>
        <taxon>Euthyneura</taxon>
        <taxon>Panpulmonata</taxon>
        <taxon>Sacoglossa</taxon>
        <taxon>Placobranchoidea</taxon>
        <taxon>Plakobranchidae</taxon>
        <taxon>Elysia</taxon>
    </lineage>
</organism>
<protein>
    <submittedName>
        <fullName evidence="1">Uncharacterized protein</fullName>
    </submittedName>
</protein>
<keyword evidence="2" id="KW-1185">Reference proteome</keyword>
<evidence type="ECO:0000313" key="1">
    <source>
        <dbReference type="EMBL" id="KAK3791634.1"/>
    </source>
</evidence>
<proteinExistence type="predicted"/>